<keyword evidence="3" id="KW-1185">Reference proteome</keyword>
<sequence length="170" mass="16911">MACSSDPAQDKGAAAPAVVDISAKPTGGPPGAGSGDGALGAMSDEELLALLREAGQGAVPAVPAAPEASPEEREACTMSRALPEACGACALRSCCSPPLAFNARAAMALGCRLGCRSRMAKAPPGPSTDVREAVIAECTALCGQVHTAPEAVVRFEGCLKTSCSADCMVH</sequence>
<dbReference type="EMBL" id="ASRX01000006">
    <property type="protein sequence ID" value="EYF07832.1"/>
    <property type="molecule type" value="Genomic_DNA"/>
</dbReference>
<dbReference type="AlphaFoldDB" id="A0A017TFX7"/>
<evidence type="ECO:0000313" key="3">
    <source>
        <dbReference type="Proteomes" id="UP000019678"/>
    </source>
</evidence>
<dbReference type="Proteomes" id="UP000019678">
    <property type="component" value="Unassembled WGS sequence"/>
</dbReference>
<gene>
    <name evidence="2" type="ORF">CAP_6854</name>
</gene>
<organism evidence="2 3">
    <name type="scientific">Chondromyces apiculatus DSM 436</name>
    <dbReference type="NCBI Taxonomy" id="1192034"/>
    <lineage>
        <taxon>Bacteria</taxon>
        <taxon>Pseudomonadati</taxon>
        <taxon>Myxococcota</taxon>
        <taxon>Polyangia</taxon>
        <taxon>Polyangiales</taxon>
        <taxon>Polyangiaceae</taxon>
        <taxon>Chondromyces</taxon>
    </lineage>
</organism>
<accession>A0A017TFX7</accession>
<reference evidence="2 3" key="1">
    <citation type="submission" date="2013-05" db="EMBL/GenBank/DDBJ databases">
        <title>Genome assembly of Chondromyces apiculatus DSM 436.</title>
        <authorList>
            <person name="Sharma G."/>
            <person name="Khatri I."/>
            <person name="Kaur C."/>
            <person name="Mayilraj S."/>
            <person name="Subramanian S."/>
        </authorList>
    </citation>
    <scope>NUCLEOTIDE SEQUENCE [LARGE SCALE GENOMIC DNA]</scope>
    <source>
        <strain evidence="2 3">DSM 436</strain>
    </source>
</reference>
<protein>
    <submittedName>
        <fullName evidence="2">Uncharacterized protein</fullName>
    </submittedName>
</protein>
<feature type="region of interest" description="Disordered" evidence="1">
    <location>
        <begin position="1"/>
        <end position="40"/>
    </location>
</feature>
<feature type="compositionally biased region" description="Gly residues" evidence="1">
    <location>
        <begin position="29"/>
        <end position="38"/>
    </location>
</feature>
<name>A0A017TFX7_9BACT</name>
<dbReference type="STRING" id="1192034.CAP_6854"/>
<comment type="caution">
    <text evidence="2">The sequence shown here is derived from an EMBL/GenBank/DDBJ whole genome shotgun (WGS) entry which is preliminary data.</text>
</comment>
<proteinExistence type="predicted"/>
<evidence type="ECO:0000256" key="1">
    <source>
        <dbReference type="SAM" id="MobiDB-lite"/>
    </source>
</evidence>
<evidence type="ECO:0000313" key="2">
    <source>
        <dbReference type="EMBL" id="EYF07832.1"/>
    </source>
</evidence>